<sequence>MPTPNAEWVEKVRSIMSTPLDPASERRGVRKWRLGDAMLEVPAEHRDAVAEAIGLAKGNARSYWRTAEAWPPDARGTSAAWTVYRDLAKDDDRFDLIKPGMTVRSLYEAKTGRQIDRRATHNLPDDDLIDEVVKLMLSPRRASLVPRILSRLNTSKEGRKAARDRRSTHALRRLDDEIRQVQKEIRRLQSDKSPRTRFVEVRKRLLETEVNVEEIGLLANDPDDRQFADDEDWRDLATRVSELADTASRVAASILDRTEAVEADGWLAADDLWSVRELSSSHAYAVDAEIVDAD</sequence>
<dbReference type="EMBL" id="BMNC01000006">
    <property type="protein sequence ID" value="GGN04090.1"/>
    <property type="molecule type" value="Genomic_DNA"/>
</dbReference>
<proteinExistence type="predicted"/>
<gene>
    <name evidence="1" type="ORF">GCM10011609_49110</name>
</gene>
<dbReference type="Proteomes" id="UP000597656">
    <property type="component" value="Unassembled WGS sequence"/>
</dbReference>
<evidence type="ECO:0000313" key="1">
    <source>
        <dbReference type="EMBL" id="GGN04090.1"/>
    </source>
</evidence>
<reference evidence="2" key="1">
    <citation type="journal article" date="2019" name="Int. J. Syst. Evol. Microbiol.">
        <title>The Global Catalogue of Microorganisms (GCM) 10K type strain sequencing project: providing services to taxonomists for standard genome sequencing and annotation.</title>
        <authorList>
            <consortium name="The Broad Institute Genomics Platform"/>
            <consortium name="The Broad Institute Genome Sequencing Center for Infectious Disease"/>
            <person name="Wu L."/>
            <person name="Ma J."/>
        </authorList>
    </citation>
    <scope>NUCLEOTIDE SEQUENCE [LARGE SCALE GENOMIC DNA]</scope>
    <source>
        <strain evidence="2">CGMCC 4.7319</strain>
    </source>
</reference>
<name>A0ABQ2IBY9_9PSEU</name>
<comment type="caution">
    <text evidence="1">The sequence shown here is derived from an EMBL/GenBank/DDBJ whole genome shotgun (WGS) entry which is preliminary data.</text>
</comment>
<evidence type="ECO:0000313" key="2">
    <source>
        <dbReference type="Proteomes" id="UP000597656"/>
    </source>
</evidence>
<keyword evidence="2" id="KW-1185">Reference proteome</keyword>
<protein>
    <submittedName>
        <fullName evidence="1">Uncharacterized protein</fullName>
    </submittedName>
</protein>
<accession>A0ABQ2IBY9</accession>
<organism evidence="1 2">
    <name type="scientific">Lentzea pudingi</name>
    <dbReference type="NCBI Taxonomy" id="1789439"/>
    <lineage>
        <taxon>Bacteria</taxon>
        <taxon>Bacillati</taxon>
        <taxon>Actinomycetota</taxon>
        <taxon>Actinomycetes</taxon>
        <taxon>Pseudonocardiales</taxon>
        <taxon>Pseudonocardiaceae</taxon>
        <taxon>Lentzea</taxon>
    </lineage>
</organism>